<dbReference type="InterPro" id="IPR009057">
    <property type="entry name" value="Homeodomain-like_sf"/>
</dbReference>
<dbReference type="Pfam" id="PF12833">
    <property type="entry name" value="HTH_18"/>
    <property type="match status" value="1"/>
</dbReference>
<protein>
    <submittedName>
        <fullName evidence="5">AraC family transcriptional regulator</fullName>
    </submittedName>
</protein>
<dbReference type="Gene3D" id="1.10.10.60">
    <property type="entry name" value="Homeodomain-like"/>
    <property type="match status" value="1"/>
</dbReference>
<dbReference type="InterPro" id="IPR018060">
    <property type="entry name" value="HTH_AraC"/>
</dbReference>
<dbReference type="PROSITE" id="PS01124">
    <property type="entry name" value="HTH_ARAC_FAMILY_2"/>
    <property type="match status" value="1"/>
</dbReference>
<sequence length="324" mass="35547">MTTDTPELATWSTDEVDDVQRVAYYAAALESSIDPMRISAIGTGPFSAHISSAALDRISSIRIVGDAHSLKRGRQELARSGEPHFRLIVNLKSSWHLEQHGSFALRPRDVVLIDSRYGHATELPSSFEVLHLKLSASWVEQWLPNAEHLAGKPIRHDSGWGGALSSFVAQLSPDFAAKSPLPLRLVNDHLGVLLSLASNPISDQTVAAPLSTLAARIRERTTERSPELFLTAAEVARSLDISVRTLHRSLAACGQSFGSLLIDARSTQALRMLESPIFSTENIAEIGRRCGFADASHFTRVIRRRTGRSPLQIQRDCVPGTRNH</sequence>
<evidence type="ECO:0000259" key="4">
    <source>
        <dbReference type="PROSITE" id="PS01124"/>
    </source>
</evidence>
<dbReference type="Pfam" id="PF14525">
    <property type="entry name" value="AraC_binding_2"/>
    <property type="match status" value="1"/>
</dbReference>
<accession>A0ABU5DRS9</accession>
<gene>
    <name evidence="5" type="ORF">SNE35_31330</name>
</gene>
<dbReference type="Proteomes" id="UP001285263">
    <property type="component" value="Unassembled WGS sequence"/>
</dbReference>
<feature type="domain" description="HTH araC/xylS-type" evidence="4">
    <location>
        <begin position="211"/>
        <end position="316"/>
    </location>
</feature>
<evidence type="ECO:0000313" key="6">
    <source>
        <dbReference type="Proteomes" id="UP001285263"/>
    </source>
</evidence>
<dbReference type="EMBL" id="JAXCLA010000013">
    <property type="protein sequence ID" value="MDY0749031.1"/>
    <property type="molecule type" value="Genomic_DNA"/>
</dbReference>
<evidence type="ECO:0000256" key="2">
    <source>
        <dbReference type="ARBA" id="ARBA00023125"/>
    </source>
</evidence>
<dbReference type="InterPro" id="IPR035418">
    <property type="entry name" value="AraC-bd_2"/>
</dbReference>
<evidence type="ECO:0000313" key="5">
    <source>
        <dbReference type="EMBL" id="MDY0749031.1"/>
    </source>
</evidence>
<keyword evidence="2" id="KW-0238">DNA-binding</keyword>
<keyword evidence="6" id="KW-1185">Reference proteome</keyword>
<dbReference type="SUPFAM" id="SSF46689">
    <property type="entry name" value="Homeodomain-like"/>
    <property type="match status" value="1"/>
</dbReference>
<dbReference type="PANTHER" id="PTHR47894">
    <property type="entry name" value="HTH-TYPE TRANSCRIPTIONAL REGULATOR GADX"/>
    <property type="match status" value="1"/>
</dbReference>
<keyword evidence="1" id="KW-0805">Transcription regulation</keyword>
<dbReference type="SMART" id="SM00342">
    <property type="entry name" value="HTH_ARAC"/>
    <property type="match status" value="1"/>
</dbReference>
<keyword evidence="3" id="KW-0804">Transcription</keyword>
<evidence type="ECO:0000256" key="3">
    <source>
        <dbReference type="ARBA" id="ARBA00023163"/>
    </source>
</evidence>
<proteinExistence type="predicted"/>
<reference evidence="5 6" key="1">
    <citation type="submission" date="2023-11" db="EMBL/GenBank/DDBJ databases">
        <title>Paucibacter sp. nov., isolated from fresh soil in Korea.</title>
        <authorList>
            <person name="Le N.T.T."/>
        </authorList>
    </citation>
    <scope>NUCLEOTIDE SEQUENCE [LARGE SCALE GENOMIC DNA]</scope>
    <source>
        <strain evidence="5 6">R3-3</strain>
    </source>
</reference>
<dbReference type="RefSeq" id="WP_320426998.1">
    <property type="nucleotide sequence ID" value="NZ_JAXCLA010000013.1"/>
</dbReference>
<dbReference type="PANTHER" id="PTHR47894:SF4">
    <property type="entry name" value="HTH-TYPE TRANSCRIPTIONAL REGULATOR GADX"/>
    <property type="match status" value="1"/>
</dbReference>
<organism evidence="5 6">
    <name type="scientific">Roseateles agri</name>
    <dbReference type="NCBI Taxonomy" id="3098619"/>
    <lineage>
        <taxon>Bacteria</taxon>
        <taxon>Pseudomonadati</taxon>
        <taxon>Pseudomonadota</taxon>
        <taxon>Betaproteobacteria</taxon>
        <taxon>Burkholderiales</taxon>
        <taxon>Sphaerotilaceae</taxon>
        <taxon>Roseateles</taxon>
    </lineage>
</organism>
<comment type="caution">
    <text evidence="5">The sequence shown here is derived from an EMBL/GenBank/DDBJ whole genome shotgun (WGS) entry which is preliminary data.</text>
</comment>
<name>A0ABU5DRS9_9BURK</name>
<evidence type="ECO:0000256" key="1">
    <source>
        <dbReference type="ARBA" id="ARBA00023015"/>
    </source>
</evidence>